<evidence type="ECO:0000313" key="5">
    <source>
        <dbReference type="Proteomes" id="UP000317778"/>
    </source>
</evidence>
<dbReference type="PANTHER" id="PTHR43072:SF51">
    <property type="entry name" value="ABC SUPERFAMILY TRANSPORT PROTEIN"/>
    <property type="match status" value="1"/>
</dbReference>
<evidence type="ECO:0000313" key="4">
    <source>
        <dbReference type="EMBL" id="TKJ43929.1"/>
    </source>
</evidence>
<evidence type="ECO:0000256" key="2">
    <source>
        <dbReference type="ARBA" id="ARBA00023315"/>
    </source>
</evidence>
<dbReference type="AlphaFoldDB" id="A0A532V9R1"/>
<gene>
    <name evidence="4" type="ORF">CEE36_02085</name>
</gene>
<dbReference type="CDD" id="cd04301">
    <property type="entry name" value="NAT_SF"/>
    <property type="match status" value="1"/>
</dbReference>
<reference evidence="4 5" key="1">
    <citation type="submission" date="2017-06" db="EMBL/GenBank/DDBJ databases">
        <title>Novel microbial phyla capable of carbon fixation and sulfur reduction in deep-sea sediments.</title>
        <authorList>
            <person name="Huang J."/>
            <person name="Baker B."/>
            <person name="Wang Y."/>
        </authorList>
    </citation>
    <scope>NUCLEOTIDE SEQUENCE [LARGE SCALE GENOMIC DNA]</scope>
    <source>
        <strain evidence="4">B3_TA06</strain>
    </source>
</reference>
<dbReference type="EMBL" id="NJBO01000002">
    <property type="protein sequence ID" value="TKJ43929.1"/>
    <property type="molecule type" value="Genomic_DNA"/>
</dbReference>
<dbReference type="Proteomes" id="UP000317778">
    <property type="component" value="Unassembled WGS sequence"/>
</dbReference>
<dbReference type="GO" id="GO:0016747">
    <property type="term" value="F:acyltransferase activity, transferring groups other than amino-acyl groups"/>
    <property type="evidence" value="ECO:0007669"/>
    <property type="project" value="InterPro"/>
</dbReference>
<dbReference type="SUPFAM" id="SSF55729">
    <property type="entry name" value="Acyl-CoA N-acyltransferases (Nat)"/>
    <property type="match status" value="1"/>
</dbReference>
<proteinExistence type="predicted"/>
<evidence type="ECO:0000259" key="3">
    <source>
        <dbReference type="PROSITE" id="PS51186"/>
    </source>
</evidence>
<evidence type="ECO:0000256" key="1">
    <source>
        <dbReference type="ARBA" id="ARBA00022679"/>
    </source>
</evidence>
<feature type="domain" description="N-acetyltransferase" evidence="3">
    <location>
        <begin position="4"/>
        <end position="129"/>
    </location>
</feature>
<comment type="caution">
    <text evidence="4">The sequence shown here is derived from an EMBL/GenBank/DDBJ whole genome shotgun (WGS) entry which is preliminary data.</text>
</comment>
<dbReference type="PANTHER" id="PTHR43072">
    <property type="entry name" value="N-ACETYLTRANSFERASE"/>
    <property type="match status" value="1"/>
</dbReference>
<keyword evidence="1" id="KW-0808">Transferase</keyword>
<dbReference type="InterPro" id="IPR016181">
    <property type="entry name" value="Acyl_CoA_acyltransferase"/>
</dbReference>
<name>A0A532V9R1_UNCT6</name>
<dbReference type="Gene3D" id="3.40.630.30">
    <property type="match status" value="1"/>
</dbReference>
<keyword evidence="2" id="KW-0012">Acyltransferase</keyword>
<dbReference type="PROSITE" id="PS51186">
    <property type="entry name" value="GNAT"/>
    <property type="match status" value="1"/>
</dbReference>
<sequence length="129" mass="14468">MQEIVIKQLTPADYEKIVELWERAGLVVKTKGRDSREALTRQMKQNPKFFLGAEVESQLVGVIIASSDGKKGHLNRIAVQARYRGQGIAQRLTLAAEDALRQEGIKVITLLVERDNIPSIQLAHKFGYV</sequence>
<dbReference type="Pfam" id="PF00583">
    <property type="entry name" value="Acetyltransf_1"/>
    <property type="match status" value="1"/>
</dbReference>
<dbReference type="InterPro" id="IPR000182">
    <property type="entry name" value="GNAT_dom"/>
</dbReference>
<accession>A0A532V9R1</accession>
<protein>
    <recommendedName>
        <fullName evidence="3">N-acetyltransferase domain-containing protein</fullName>
    </recommendedName>
</protein>
<organism evidence="4 5">
    <name type="scientific">candidate division TA06 bacterium B3_TA06</name>
    <dbReference type="NCBI Taxonomy" id="2012487"/>
    <lineage>
        <taxon>Bacteria</taxon>
        <taxon>Bacteria division TA06</taxon>
    </lineage>
</organism>